<dbReference type="Proteomes" id="UP000663505">
    <property type="component" value="Chromosome"/>
</dbReference>
<keyword evidence="3" id="KW-1185">Reference proteome</keyword>
<dbReference type="AlphaFoldDB" id="A0A9X7VXR1"/>
<dbReference type="EMBL" id="CP071182">
    <property type="protein sequence ID" value="QSO46422.1"/>
    <property type="molecule type" value="Genomic_DNA"/>
</dbReference>
<name>A0A9X7VXR1_9BACL</name>
<dbReference type="RefSeq" id="WP_206655791.1">
    <property type="nucleotide sequence ID" value="NZ_CP071182.1"/>
</dbReference>
<proteinExistence type="predicted"/>
<feature type="transmembrane region" description="Helical" evidence="1">
    <location>
        <begin position="286"/>
        <end position="305"/>
    </location>
</feature>
<dbReference type="InterPro" id="IPR002798">
    <property type="entry name" value="SpoIIM-like"/>
</dbReference>
<gene>
    <name evidence="2" type="ORF">JZ786_18355</name>
</gene>
<feature type="transmembrane region" description="Helical" evidence="1">
    <location>
        <begin position="165"/>
        <end position="184"/>
    </location>
</feature>
<protein>
    <submittedName>
        <fullName evidence="2">Stage II sporulation protein M</fullName>
    </submittedName>
</protein>
<keyword evidence="1" id="KW-0812">Transmembrane</keyword>
<dbReference type="PANTHER" id="PTHR35337">
    <property type="entry name" value="SLR1478 PROTEIN"/>
    <property type="match status" value="1"/>
</dbReference>
<dbReference type="PANTHER" id="PTHR35337:SF1">
    <property type="entry name" value="SLR1478 PROTEIN"/>
    <property type="match status" value="1"/>
</dbReference>
<organism evidence="2 3">
    <name type="scientific">Alicyclobacillus mengziensis</name>
    <dbReference type="NCBI Taxonomy" id="2931921"/>
    <lineage>
        <taxon>Bacteria</taxon>
        <taxon>Bacillati</taxon>
        <taxon>Bacillota</taxon>
        <taxon>Bacilli</taxon>
        <taxon>Bacillales</taxon>
        <taxon>Alicyclobacillaceae</taxon>
        <taxon>Alicyclobacillus</taxon>
    </lineage>
</organism>
<reference evidence="2 3" key="1">
    <citation type="submission" date="2021-02" db="EMBL/GenBank/DDBJ databases">
        <title>Alicyclobacillus curvatus sp. nov. and Alicyclobacillus mengziensis sp. nov., two acidophilic bacteria isolated from acid mine drainage.</title>
        <authorList>
            <person name="Huang Y."/>
        </authorList>
    </citation>
    <scope>NUCLEOTIDE SEQUENCE [LARGE SCALE GENOMIC DNA]</scope>
    <source>
        <strain evidence="2 3">S30H14</strain>
    </source>
</reference>
<feature type="transmembrane region" description="Helical" evidence="1">
    <location>
        <begin position="100"/>
        <end position="124"/>
    </location>
</feature>
<sequence>MLVSQFQARRVQSWRQLEELLRQKSREQTAQNFLQFVRLYRAVASDLSYAQTFYPNENVTEYLNGLVSLAHHRLYRRTSRSYTTVWDFYRRVFPSLFRRLAGYILAAGLVSALGGVYGYLLVLLQPIQAYHLLPPSFLHQFHPSQAGPHTVDAPLMSSVIMTHNIFVALMAFVGGMSIGIYTGYALWQNGMILGVLAALFQSSGHATVFWSLIVPHGVTELLAIFVAGGAGFRIAHKIIAPRQLTRAAALRLGTVDAVQLMLGTVPMFVIAGTIEGFVTPSPLPEWTKFLVAVLSGMGWFIYFRFIGRKPSGQNFDFGRDRLVSGHKRPRQSEPRRFFRK</sequence>
<keyword evidence="1" id="KW-1133">Transmembrane helix</keyword>
<evidence type="ECO:0000256" key="1">
    <source>
        <dbReference type="SAM" id="Phobius"/>
    </source>
</evidence>
<accession>A0A9X7VXR1</accession>
<evidence type="ECO:0000313" key="2">
    <source>
        <dbReference type="EMBL" id="QSO46422.1"/>
    </source>
</evidence>
<evidence type="ECO:0000313" key="3">
    <source>
        <dbReference type="Proteomes" id="UP000663505"/>
    </source>
</evidence>
<feature type="transmembrane region" description="Helical" evidence="1">
    <location>
        <begin position="218"/>
        <end position="236"/>
    </location>
</feature>
<feature type="transmembrane region" description="Helical" evidence="1">
    <location>
        <begin position="248"/>
        <end position="274"/>
    </location>
</feature>
<dbReference type="Pfam" id="PF01944">
    <property type="entry name" value="SpoIIM"/>
    <property type="match status" value="1"/>
</dbReference>
<dbReference type="KEGG" id="afx:JZ786_18355"/>
<feature type="transmembrane region" description="Helical" evidence="1">
    <location>
        <begin position="191"/>
        <end position="212"/>
    </location>
</feature>
<keyword evidence="1" id="KW-0472">Membrane</keyword>